<reference evidence="1 2" key="1">
    <citation type="journal article" date="2008" name="Proc. Natl. Acad. Sci. U.S.A.">
        <title>Niche adaptation and genome expansion in the chlorophyll d-producing cyanobacterium Acaryochloris marina.</title>
        <authorList>
            <person name="Swingley W.D."/>
            <person name="Chen M."/>
            <person name="Cheung P.C."/>
            <person name="Conrad A.L."/>
            <person name="Dejesa L.C."/>
            <person name="Hao J."/>
            <person name="Honchak B.M."/>
            <person name="Karbach L.E."/>
            <person name="Kurdoglu A."/>
            <person name="Lahiri S."/>
            <person name="Mastrian S.D."/>
            <person name="Miyashita H."/>
            <person name="Page L."/>
            <person name="Ramakrishna P."/>
            <person name="Satoh S."/>
            <person name="Sattley W.M."/>
            <person name="Shimada Y."/>
            <person name="Taylor H.L."/>
            <person name="Tomo T."/>
            <person name="Tsuchiya T."/>
            <person name="Wang Z.T."/>
            <person name="Raymond J."/>
            <person name="Mimuro M."/>
            <person name="Blankenship R.E."/>
            <person name="Touchman J.W."/>
        </authorList>
    </citation>
    <scope>NUCLEOTIDE SEQUENCE [LARGE SCALE GENOMIC DNA]</scope>
    <source>
        <strain evidence="2">MBIC 11017</strain>
    </source>
</reference>
<dbReference type="OrthoDB" id="5953893at2"/>
<dbReference type="EMBL" id="CP000828">
    <property type="protein sequence ID" value="ABW26252.1"/>
    <property type="molecule type" value="Genomic_DNA"/>
</dbReference>
<evidence type="ECO:0000313" key="1">
    <source>
        <dbReference type="EMBL" id="ABW26252.1"/>
    </source>
</evidence>
<keyword evidence="2" id="KW-1185">Reference proteome</keyword>
<protein>
    <submittedName>
        <fullName evidence="1">Uncharacterized protein</fullName>
    </submittedName>
</protein>
<dbReference type="AlphaFoldDB" id="B0C3Z2"/>
<proteinExistence type="predicted"/>
<dbReference type="Proteomes" id="UP000000268">
    <property type="component" value="Chromosome"/>
</dbReference>
<sequence length="105" mass="12218">MGRKVGSNLHLKREDQNFKRAIALIELHKLRFNEYPENLEEQRFQEFIGEWDKAVHKAVTYSRVESGYELNLNSQETLQLEYPEAFWNGLGLVKTNVGGFQSSSL</sequence>
<name>B0C3Z2_ACAM1</name>
<evidence type="ECO:0000313" key="2">
    <source>
        <dbReference type="Proteomes" id="UP000000268"/>
    </source>
</evidence>
<dbReference type="KEGG" id="amr:AM1_1215"/>
<organism evidence="1 2">
    <name type="scientific">Acaryochloris marina (strain MBIC 11017)</name>
    <dbReference type="NCBI Taxonomy" id="329726"/>
    <lineage>
        <taxon>Bacteria</taxon>
        <taxon>Bacillati</taxon>
        <taxon>Cyanobacteriota</taxon>
        <taxon>Cyanophyceae</taxon>
        <taxon>Acaryochloridales</taxon>
        <taxon>Acaryochloridaceae</taxon>
        <taxon>Acaryochloris</taxon>
    </lineage>
</organism>
<dbReference type="HOGENOM" id="CLU_2230531_0_0_3"/>
<accession>B0C3Z2</accession>
<gene>
    <name evidence="1" type="ordered locus">AM1_1215</name>
</gene>